<evidence type="ECO:0000259" key="1">
    <source>
        <dbReference type="Pfam" id="PF25493"/>
    </source>
</evidence>
<dbReference type="InterPro" id="IPR028082">
    <property type="entry name" value="Peripla_BP_I"/>
</dbReference>
<sequence>MGALWSRNFTAADDVHIEVISKVATMETSGAAVDKAVKADKDILLLAGVIGDTAFLHSLPAAKQNSLVSFAPFTGSTLVRGWNPNVYFVRADPATELLALLRYAVAELRVLRLGFMYLQGVSFGDREYEQAQSVMSAMGYALSGVFTVKRAAQGGADNREFDEAWDQFAATRPQAVIVFGSPYPETRKFIEKMLTDRSTAGAYLLAPSAVQDAVLGVWRAVVAGGVKFVPGQVVATATNPLAKDTRYNAIRRFQEVMKKYLANRTDIKSGAGQGFPNDDNAGELMVAAWIAGEVLAQALGNREWVKDRNSFKASIFNQRRYLIDDLVIGDYGGDCSAVAVSQGATCRCNQGGHTVYMKRFVEGYRAELQTDDTFTAGQRRCGANGTLLYATLDGVLAVMQDNECVQLAVSSMLCGAEAVIVSQKHDAPGMVTFRVLNTSIAGAHDALVAEHNERRVHFVGGVATEAMLDVEGVAFIDPLQ</sequence>
<dbReference type="GeneID" id="40323028"/>
<feature type="domain" description="Receptor-type adenylate cyclase GRESAG 4.1/3 periplasmic binding protein-like" evidence="2">
    <location>
        <begin position="96"/>
        <end position="236"/>
    </location>
</feature>
<keyword evidence="4" id="KW-1185">Reference proteome</keyword>
<gene>
    <name evidence="3" type="ORF">Tco025E_09417</name>
</gene>
<dbReference type="AlphaFoldDB" id="A0A422MWV7"/>
<dbReference type="Pfam" id="PF25493">
    <property type="entry name" value="Peripla_BP_A-cyclase"/>
    <property type="match status" value="1"/>
</dbReference>
<feature type="non-terminal residue" evidence="3">
    <location>
        <position position="480"/>
    </location>
</feature>
<proteinExistence type="predicted"/>
<dbReference type="Pfam" id="PF25495">
    <property type="entry name" value="Peripla_BP_A-cyclase_1"/>
    <property type="match status" value="1"/>
</dbReference>
<dbReference type="SUPFAM" id="SSF53822">
    <property type="entry name" value="Periplasmic binding protein-like I"/>
    <property type="match status" value="1"/>
</dbReference>
<dbReference type="RefSeq" id="XP_029223662.1">
    <property type="nucleotide sequence ID" value="XM_029376236.1"/>
</dbReference>
<name>A0A422MWV7_9TRYP</name>
<reference evidence="3 4" key="1">
    <citation type="journal article" date="2018" name="BMC Genomics">
        <title>Genomic comparison of Trypanosoma conorhini and Trypanosoma rangeli to Trypanosoma cruzi strains of high and low virulence.</title>
        <authorList>
            <person name="Bradwell K.R."/>
            <person name="Koparde V.N."/>
            <person name="Matveyev A.V."/>
            <person name="Serrano M.G."/>
            <person name="Alves J.M."/>
            <person name="Parikh H."/>
            <person name="Huang B."/>
            <person name="Lee V."/>
            <person name="Espinosa-Alvarez O."/>
            <person name="Ortiz P.A."/>
            <person name="Costa-Martins A.G."/>
            <person name="Teixeira M.M."/>
            <person name="Buck G.A."/>
        </authorList>
    </citation>
    <scope>NUCLEOTIDE SEQUENCE [LARGE SCALE GENOMIC DNA]</scope>
    <source>
        <strain evidence="3 4">025E</strain>
    </source>
</reference>
<dbReference type="EMBL" id="MKKU01001108">
    <property type="protein sequence ID" value="RNE97680.1"/>
    <property type="molecule type" value="Genomic_DNA"/>
</dbReference>
<dbReference type="Proteomes" id="UP000284403">
    <property type="component" value="Unassembled WGS sequence"/>
</dbReference>
<dbReference type="InterPro" id="IPR057398">
    <property type="entry name" value="GRESAG4.1/3_peripasmic_2"/>
</dbReference>
<accession>A0A422MWV7</accession>
<comment type="caution">
    <text evidence="3">The sequence shown here is derived from an EMBL/GenBank/DDBJ whole genome shotgun (WGS) entry which is preliminary data.</text>
</comment>
<protein>
    <submittedName>
        <fullName evidence="3">Receptor-type adenylate cyclase</fullName>
    </submittedName>
</protein>
<dbReference type="Gene3D" id="3.40.50.2300">
    <property type="match status" value="2"/>
</dbReference>
<dbReference type="OrthoDB" id="252581at2759"/>
<dbReference type="FunFam" id="3.40.50.2300:FF:000162">
    <property type="entry name" value="Receptor-type adenylate cyclase GRESAG 4, putative"/>
    <property type="match status" value="1"/>
</dbReference>
<organism evidence="3 4">
    <name type="scientific">Trypanosoma conorhini</name>
    <dbReference type="NCBI Taxonomy" id="83891"/>
    <lineage>
        <taxon>Eukaryota</taxon>
        <taxon>Discoba</taxon>
        <taxon>Euglenozoa</taxon>
        <taxon>Kinetoplastea</taxon>
        <taxon>Metakinetoplastina</taxon>
        <taxon>Trypanosomatida</taxon>
        <taxon>Trypanosomatidae</taxon>
        <taxon>Trypanosoma</taxon>
    </lineage>
</organism>
<dbReference type="InterPro" id="IPR057399">
    <property type="entry name" value="GRESAG4.1/3_peripasmic_1"/>
</dbReference>
<evidence type="ECO:0000313" key="3">
    <source>
        <dbReference type="EMBL" id="RNE97680.1"/>
    </source>
</evidence>
<evidence type="ECO:0000313" key="4">
    <source>
        <dbReference type="Proteomes" id="UP000284403"/>
    </source>
</evidence>
<keyword evidence="3" id="KW-0675">Receptor</keyword>
<evidence type="ECO:0000259" key="2">
    <source>
        <dbReference type="Pfam" id="PF25495"/>
    </source>
</evidence>
<feature type="domain" description="Receptor-type adenylate cyclase GRESAG 4.1/3 periplasmic binding protein-like" evidence="1">
    <location>
        <begin position="388"/>
        <end position="479"/>
    </location>
</feature>